<gene>
    <name evidence="1" type="ORF">K7432_016341</name>
</gene>
<sequence>MALDTACNRHVTSVLSDVEEGEILDDTPYVASTMEDNVKQLEETRGRTLR</sequence>
<evidence type="ECO:0000313" key="2">
    <source>
        <dbReference type="Proteomes" id="UP001479436"/>
    </source>
</evidence>
<dbReference type="EMBL" id="JASJQH010002638">
    <property type="protein sequence ID" value="KAK9760042.1"/>
    <property type="molecule type" value="Genomic_DNA"/>
</dbReference>
<accession>A0ABR2WEX4</accession>
<keyword evidence="2" id="KW-1185">Reference proteome</keyword>
<organism evidence="1 2">
    <name type="scientific">Basidiobolus ranarum</name>
    <dbReference type="NCBI Taxonomy" id="34480"/>
    <lineage>
        <taxon>Eukaryota</taxon>
        <taxon>Fungi</taxon>
        <taxon>Fungi incertae sedis</taxon>
        <taxon>Zoopagomycota</taxon>
        <taxon>Entomophthoromycotina</taxon>
        <taxon>Basidiobolomycetes</taxon>
        <taxon>Basidiobolales</taxon>
        <taxon>Basidiobolaceae</taxon>
        <taxon>Basidiobolus</taxon>
    </lineage>
</organism>
<evidence type="ECO:0000313" key="1">
    <source>
        <dbReference type="EMBL" id="KAK9760042.1"/>
    </source>
</evidence>
<protein>
    <submittedName>
        <fullName evidence="1">Uncharacterized protein</fullName>
    </submittedName>
</protein>
<name>A0ABR2WEX4_9FUNG</name>
<proteinExistence type="predicted"/>
<comment type="caution">
    <text evidence="1">The sequence shown here is derived from an EMBL/GenBank/DDBJ whole genome shotgun (WGS) entry which is preliminary data.</text>
</comment>
<reference evidence="1 2" key="1">
    <citation type="submission" date="2023-04" db="EMBL/GenBank/DDBJ databases">
        <title>Genome of Basidiobolus ranarum AG-B5.</title>
        <authorList>
            <person name="Stajich J.E."/>
            <person name="Carter-House D."/>
            <person name="Gryganskyi A."/>
        </authorList>
    </citation>
    <scope>NUCLEOTIDE SEQUENCE [LARGE SCALE GENOMIC DNA]</scope>
    <source>
        <strain evidence="1 2">AG-B5</strain>
    </source>
</reference>
<dbReference type="Proteomes" id="UP001479436">
    <property type="component" value="Unassembled WGS sequence"/>
</dbReference>